<evidence type="ECO:0000313" key="3">
    <source>
        <dbReference type="EMBL" id="MDC8753240.1"/>
    </source>
</evidence>
<evidence type="ECO:0000256" key="2">
    <source>
        <dbReference type="SAM" id="Phobius"/>
    </source>
</evidence>
<dbReference type="Proteomes" id="UP001216558">
    <property type="component" value="Unassembled WGS sequence"/>
</dbReference>
<sequence length="184" mass="20492">MERLNPRARSDPYGSRINRTQSPLRAGSVPYLSIMLGSLLPVLLIADVMPVVPPLGYLTLVAWRLMRPGLLPLWAGVPLGAFDDLFSGQPFGSGVMLWSLTMIAFELMEARFPWRGFWQDWFTAGLASLLYWLATLLLSGARVTPELLVVALPQALLSVLLYPILARMVASLDRFRLARARRIG</sequence>
<protein>
    <submittedName>
        <fullName evidence="3">Rod shape-determining protein MreD</fullName>
    </submittedName>
</protein>
<keyword evidence="2" id="KW-1133">Transmembrane helix</keyword>
<accession>A0ABT5JLK1</accession>
<keyword evidence="2" id="KW-0812">Transmembrane</keyword>
<feature type="transmembrane region" description="Helical" evidence="2">
    <location>
        <begin position="91"/>
        <end position="109"/>
    </location>
</feature>
<dbReference type="EMBL" id="JAQQXQ010000001">
    <property type="protein sequence ID" value="MDC8753240.1"/>
    <property type="molecule type" value="Genomic_DNA"/>
</dbReference>
<reference evidence="3 4" key="1">
    <citation type="submission" date="2022-10" db="EMBL/GenBank/DDBJ databases">
        <title>Erythrobacter sp. sf7 Genome sequencing.</title>
        <authorList>
            <person name="Park S."/>
        </authorList>
    </citation>
    <scope>NUCLEOTIDE SEQUENCE [LARGE SCALE GENOMIC DNA]</scope>
    <source>
        <strain evidence="4">sf7</strain>
    </source>
</reference>
<evidence type="ECO:0000313" key="4">
    <source>
        <dbReference type="Proteomes" id="UP001216558"/>
    </source>
</evidence>
<feature type="region of interest" description="Disordered" evidence="1">
    <location>
        <begin position="1"/>
        <end position="21"/>
    </location>
</feature>
<keyword evidence="2" id="KW-0472">Membrane</keyword>
<comment type="caution">
    <text evidence="3">The sequence shown here is derived from an EMBL/GenBank/DDBJ whole genome shotgun (WGS) entry which is preliminary data.</text>
</comment>
<feature type="transmembrane region" description="Helical" evidence="2">
    <location>
        <begin position="121"/>
        <end position="141"/>
    </location>
</feature>
<keyword evidence="4" id="KW-1185">Reference proteome</keyword>
<name>A0ABT5JLK1_9SPHN</name>
<dbReference type="RefSeq" id="WP_273675490.1">
    <property type="nucleotide sequence ID" value="NZ_JAQQXQ010000001.1"/>
</dbReference>
<organism evidence="3 4">
    <name type="scientific">Erythrobacter fulvus</name>
    <dbReference type="NCBI Taxonomy" id="2987523"/>
    <lineage>
        <taxon>Bacteria</taxon>
        <taxon>Pseudomonadati</taxon>
        <taxon>Pseudomonadota</taxon>
        <taxon>Alphaproteobacteria</taxon>
        <taxon>Sphingomonadales</taxon>
        <taxon>Erythrobacteraceae</taxon>
        <taxon>Erythrobacter/Porphyrobacter group</taxon>
        <taxon>Erythrobacter</taxon>
    </lineage>
</organism>
<feature type="transmembrane region" description="Helical" evidence="2">
    <location>
        <begin position="147"/>
        <end position="166"/>
    </location>
</feature>
<gene>
    <name evidence="3" type="ORF">OIK40_01135</name>
</gene>
<feature type="compositionally biased region" description="Basic and acidic residues" evidence="1">
    <location>
        <begin position="1"/>
        <end position="10"/>
    </location>
</feature>
<evidence type="ECO:0000256" key="1">
    <source>
        <dbReference type="SAM" id="MobiDB-lite"/>
    </source>
</evidence>
<proteinExistence type="predicted"/>
<feature type="transmembrane region" description="Helical" evidence="2">
    <location>
        <begin position="29"/>
        <end position="52"/>
    </location>
</feature>